<proteinExistence type="predicted"/>
<feature type="region of interest" description="Disordered" evidence="1">
    <location>
        <begin position="55"/>
        <end position="76"/>
    </location>
</feature>
<organism evidence="2">
    <name type="scientific">Anguilla anguilla</name>
    <name type="common">European freshwater eel</name>
    <name type="synonym">Muraena anguilla</name>
    <dbReference type="NCBI Taxonomy" id="7936"/>
    <lineage>
        <taxon>Eukaryota</taxon>
        <taxon>Metazoa</taxon>
        <taxon>Chordata</taxon>
        <taxon>Craniata</taxon>
        <taxon>Vertebrata</taxon>
        <taxon>Euteleostomi</taxon>
        <taxon>Actinopterygii</taxon>
        <taxon>Neopterygii</taxon>
        <taxon>Teleostei</taxon>
        <taxon>Anguilliformes</taxon>
        <taxon>Anguillidae</taxon>
        <taxon>Anguilla</taxon>
    </lineage>
</organism>
<evidence type="ECO:0000256" key="1">
    <source>
        <dbReference type="SAM" id="MobiDB-lite"/>
    </source>
</evidence>
<accession>A0A0E9UN48</accession>
<name>A0A0E9UN48_ANGAN</name>
<reference evidence="2" key="2">
    <citation type="journal article" date="2015" name="Fish Shellfish Immunol.">
        <title>Early steps in the European eel (Anguilla anguilla)-Vibrio vulnificus interaction in the gills: Role of the RtxA13 toxin.</title>
        <authorList>
            <person name="Callol A."/>
            <person name="Pajuelo D."/>
            <person name="Ebbesson L."/>
            <person name="Teles M."/>
            <person name="MacKenzie S."/>
            <person name="Amaro C."/>
        </authorList>
    </citation>
    <scope>NUCLEOTIDE SEQUENCE</scope>
</reference>
<sequence length="76" mass="8729">MFSPNCMHTEHTHQPAHHRQTHIPLYINTASLSLKYSFLSDSIFPPTTLLPASEWKPSPDSFSYRIQAPKHSNQPE</sequence>
<dbReference type="EMBL" id="GBXM01041386">
    <property type="protein sequence ID" value="JAH67191.1"/>
    <property type="molecule type" value="Transcribed_RNA"/>
</dbReference>
<reference evidence="2" key="1">
    <citation type="submission" date="2014-11" db="EMBL/GenBank/DDBJ databases">
        <authorList>
            <person name="Amaro Gonzalez C."/>
        </authorList>
    </citation>
    <scope>NUCLEOTIDE SEQUENCE</scope>
</reference>
<protein>
    <submittedName>
        <fullName evidence="2">Uncharacterized protein</fullName>
    </submittedName>
</protein>
<evidence type="ECO:0000313" key="2">
    <source>
        <dbReference type="EMBL" id="JAH67191.1"/>
    </source>
</evidence>
<dbReference type="AlphaFoldDB" id="A0A0E9UN48"/>